<comment type="catalytic activity">
    <reaction evidence="17">
        <text>15-deoxy-Delta(12,14)-prostaglandin J2 + glutathione = 15-deoxy-Delta(12,14)-prostaglandin J2-S-(R)-glutathione</text>
        <dbReference type="Rhea" id="RHEA:75963"/>
        <dbReference type="ChEBI" id="CHEBI:57925"/>
        <dbReference type="ChEBI" id="CHEBI:85236"/>
        <dbReference type="ChEBI" id="CHEBI:194498"/>
    </reaction>
    <physiologicalReaction direction="left-to-right" evidence="17">
        <dbReference type="Rhea" id="RHEA:75964"/>
    </physiologicalReaction>
</comment>
<dbReference type="InterPro" id="IPR001129">
    <property type="entry name" value="Membr-assoc_MAPEG"/>
</dbReference>
<reference evidence="22 23" key="1">
    <citation type="submission" date="2020-08" db="EMBL/GenBank/DDBJ databases">
        <title>Plant Genome Project.</title>
        <authorList>
            <person name="Zhang R.-G."/>
        </authorList>
    </citation>
    <scope>NUCLEOTIDE SEQUENCE [LARGE SCALE GENOMIC DNA]</scope>
    <source>
        <tissue evidence="22">Rhizome</tissue>
    </source>
</reference>
<keyword evidence="3 21" id="KW-0812">Transmembrane</keyword>
<dbReference type="GO" id="GO:0004464">
    <property type="term" value="F:leukotriene-C4 synthase activity"/>
    <property type="evidence" value="ECO:0007669"/>
    <property type="project" value="UniProtKB-EC"/>
</dbReference>
<evidence type="ECO:0000256" key="8">
    <source>
        <dbReference type="ARBA" id="ARBA00023128"/>
    </source>
</evidence>
<dbReference type="GO" id="GO:0006629">
    <property type="term" value="P:lipid metabolic process"/>
    <property type="evidence" value="ECO:0007669"/>
    <property type="project" value="UniProtKB-KW"/>
</dbReference>
<sequence>MAMTFELSGDYGYVVLVLAAYIFFNFWMSIQVLLARERYNVDFPTMYALESENKDAKLFNCIQRGHQNSLEMMPAFVVTLLLSGLYCPVGAAALGVVYTVGRYYYFKGYATGVPDNRLTVGRFAFMALLGLMILTTVVGVRLVLSR</sequence>
<protein>
    <recommendedName>
        <fullName evidence="18">Glutathione S-transferase 3, mitochondrial</fullName>
        <ecNumber evidence="15">4.4.1.20</ecNumber>
    </recommendedName>
    <alternativeName>
        <fullName evidence="19">Glutathione peroxidase MGST3</fullName>
    </alternativeName>
    <alternativeName>
        <fullName evidence="20">LTC4 synthase MGST3</fullName>
    </alternativeName>
</protein>
<evidence type="ECO:0000256" key="20">
    <source>
        <dbReference type="ARBA" id="ARBA00076908"/>
    </source>
</evidence>
<dbReference type="Pfam" id="PF01124">
    <property type="entry name" value="MAPEG"/>
    <property type="match status" value="1"/>
</dbReference>
<evidence type="ECO:0000256" key="2">
    <source>
        <dbReference type="ARBA" id="ARBA00022679"/>
    </source>
</evidence>
<keyword evidence="8" id="KW-0496">Mitochondrion</keyword>
<dbReference type="AlphaFoldDB" id="A0A8J5FBP5"/>
<evidence type="ECO:0000256" key="18">
    <source>
        <dbReference type="ARBA" id="ARBA00069748"/>
    </source>
</evidence>
<evidence type="ECO:0000256" key="7">
    <source>
        <dbReference type="ARBA" id="ARBA00023098"/>
    </source>
</evidence>
<dbReference type="GO" id="GO:0005741">
    <property type="term" value="C:mitochondrial outer membrane"/>
    <property type="evidence" value="ECO:0007669"/>
    <property type="project" value="UniProtKB-SubCell"/>
</dbReference>
<evidence type="ECO:0000256" key="15">
    <source>
        <dbReference type="ARBA" id="ARBA00039056"/>
    </source>
</evidence>
<feature type="transmembrane region" description="Helical" evidence="21">
    <location>
        <begin position="12"/>
        <end position="34"/>
    </location>
</feature>
<feature type="transmembrane region" description="Helical" evidence="21">
    <location>
        <begin position="75"/>
        <end position="100"/>
    </location>
</feature>
<comment type="subcellular location">
    <subcellularLocation>
        <location evidence="1">Mitochondrion outer membrane</location>
        <topology evidence="1">Multi-pass membrane protein</topology>
    </subcellularLocation>
</comment>
<keyword evidence="5 21" id="KW-1133">Transmembrane helix</keyword>
<dbReference type="OrthoDB" id="410651at2759"/>
<dbReference type="GO" id="GO:0005635">
    <property type="term" value="C:nuclear envelope"/>
    <property type="evidence" value="ECO:0007669"/>
    <property type="project" value="TreeGrafter"/>
</dbReference>
<evidence type="ECO:0000256" key="17">
    <source>
        <dbReference type="ARBA" id="ARBA00051411"/>
    </source>
</evidence>
<accession>A0A8J5FBP5</accession>
<evidence type="ECO:0000256" key="16">
    <source>
        <dbReference type="ARBA" id="ARBA00049298"/>
    </source>
</evidence>
<keyword evidence="4" id="KW-1000">Mitochondrion outer membrane</keyword>
<comment type="caution">
    <text evidence="22">The sequence shown here is derived from an EMBL/GenBank/DDBJ whole genome shotgun (WGS) entry which is preliminary data.</text>
</comment>
<dbReference type="FunFam" id="1.20.120.550:FF:000004">
    <property type="entry name" value="Microsomal glutathione S-transferase 3"/>
    <property type="match status" value="1"/>
</dbReference>
<keyword evidence="10" id="KW-0564">Palmitate</keyword>
<feature type="transmembrane region" description="Helical" evidence="21">
    <location>
        <begin position="120"/>
        <end position="144"/>
    </location>
</feature>
<evidence type="ECO:0000256" key="1">
    <source>
        <dbReference type="ARBA" id="ARBA00004374"/>
    </source>
</evidence>
<evidence type="ECO:0000256" key="9">
    <source>
        <dbReference type="ARBA" id="ARBA00023136"/>
    </source>
</evidence>
<evidence type="ECO:0000256" key="5">
    <source>
        <dbReference type="ARBA" id="ARBA00022989"/>
    </source>
</evidence>
<dbReference type="PANTHER" id="PTHR10250">
    <property type="entry name" value="MICROSOMAL GLUTATHIONE S-TRANSFERASE"/>
    <property type="match status" value="1"/>
</dbReference>
<evidence type="ECO:0000256" key="4">
    <source>
        <dbReference type="ARBA" id="ARBA00022787"/>
    </source>
</evidence>
<evidence type="ECO:0000256" key="13">
    <source>
        <dbReference type="ARBA" id="ARBA00037884"/>
    </source>
</evidence>
<keyword evidence="6" id="KW-0560">Oxidoreductase</keyword>
<evidence type="ECO:0000256" key="10">
    <source>
        <dbReference type="ARBA" id="ARBA00023139"/>
    </source>
</evidence>
<evidence type="ECO:0000256" key="19">
    <source>
        <dbReference type="ARBA" id="ARBA00075145"/>
    </source>
</evidence>
<dbReference type="GO" id="GO:0005783">
    <property type="term" value="C:endoplasmic reticulum"/>
    <property type="evidence" value="ECO:0007669"/>
    <property type="project" value="TreeGrafter"/>
</dbReference>
<keyword evidence="2" id="KW-0808">Transferase</keyword>
<keyword evidence="9 21" id="KW-0472">Membrane</keyword>
<dbReference type="InterPro" id="IPR050997">
    <property type="entry name" value="MAPEG"/>
</dbReference>
<organism evidence="22 23">
    <name type="scientific">Zingiber officinale</name>
    <name type="common">Ginger</name>
    <name type="synonym">Amomum zingiber</name>
    <dbReference type="NCBI Taxonomy" id="94328"/>
    <lineage>
        <taxon>Eukaryota</taxon>
        <taxon>Viridiplantae</taxon>
        <taxon>Streptophyta</taxon>
        <taxon>Embryophyta</taxon>
        <taxon>Tracheophyta</taxon>
        <taxon>Spermatophyta</taxon>
        <taxon>Magnoliopsida</taxon>
        <taxon>Liliopsida</taxon>
        <taxon>Zingiberales</taxon>
        <taxon>Zingiberaceae</taxon>
        <taxon>Zingiber</taxon>
    </lineage>
</organism>
<keyword evidence="11" id="KW-0456">Lyase</keyword>
<dbReference type="EC" id="4.4.1.20" evidence="15"/>
<keyword evidence="7" id="KW-0443">Lipid metabolism</keyword>
<dbReference type="GO" id="GO:0004602">
    <property type="term" value="F:glutathione peroxidase activity"/>
    <property type="evidence" value="ECO:0007669"/>
    <property type="project" value="TreeGrafter"/>
</dbReference>
<evidence type="ECO:0000256" key="14">
    <source>
        <dbReference type="ARBA" id="ARBA00037916"/>
    </source>
</evidence>
<dbReference type="PANTHER" id="PTHR10250:SF22">
    <property type="entry name" value="MICROSOMAL GLUTATHIONE S-TRANSFERASE"/>
    <property type="match status" value="1"/>
</dbReference>
<evidence type="ECO:0000256" key="12">
    <source>
        <dbReference type="ARBA" id="ARBA00023288"/>
    </source>
</evidence>
<evidence type="ECO:0000256" key="6">
    <source>
        <dbReference type="ARBA" id="ARBA00023002"/>
    </source>
</evidence>
<evidence type="ECO:0000256" key="11">
    <source>
        <dbReference type="ARBA" id="ARBA00023239"/>
    </source>
</evidence>
<evidence type="ECO:0000256" key="3">
    <source>
        <dbReference type="ARBA" id="ARBA00022692"/>
    </source>
</evidence>
<evidence type="ECO:0000313" key="22">
    <source>
        <dbReference type="EMBL" id="KAG6480289.1"/>
    </source>
</evidence>
<evidence type="ECO:0000313" key="23">
    <source>
        <dbReference type="Proteomes" id="UP000734854"/>
    </source>
</evidence>
<comment type="pathway">
    <text evidence="13">Lipid metabolism; leukotriene C4 biosynthesis.</text>
</comment>
<dbReference type="GO" id="GO:0004364">
    <property type="term" value="F:glutathione transferase activity"/>
    <property type="evidence" value="ECO:0007669"/>
    <property type="project" value="TreeGrafter"/>
</dbReference>
<keyword evidence="12" id="KW-0449">Lipoprotein</keyword>
<name>A0A8J5FBP5_ZINOF</name>
<evidence type="ECO:0000256" key="21">
    <source>
        <dbReference type="SAM" id="Phobius"/>
    </source>
</evidence>
<dbReference type="Proteomes" id="UP000734854">
    <property type="component" value="Unassembled WGS sequence"/>
</dbReference>
<comment type="catalytic activity">
    <reaction evidence="16">
        <text>leukotriene C4 = leukotriene A4 + glutathione</text>
        <dbReference type="Rhea" id="RHEA:17617"/>
        <dbReference type="ChEBI" id="CHEBI:57463"/>
        <dbReference type="ChEBI" id="CHEBI:57925"/>
        <dbReference type="ChEBI" id="CHEBI:57973"/>
        <dbReference type="EC" id="4.4.1.20"/>
    </reaction>
    <physiologicalReaction direction="right-to-left" evidence="16">
        <dbReference type="Rhea" id="RHEA:17619"/>
    </physiologicalReaction>
</comment>
<comment type="pathway">
    <text evidence="14">Lipid metabolism; arachidonate metabolism.</text>
</comment>
<proteinExistence type="predicted"/>
<gene>
    <name evidence="22" type="ORF">ZIOFF_063769</name>
</gene>
<dbReference type="EMBL" id="JACMSC010000017">
    <property type="protein sequence ID" value="KAG6480289.1"/>
    <property type="molecule type" value="Genomic_DNA"/>
</dbReference>
<keyword evidence="23" id="KW-1185">Reference proteome</keyword>